<dbReference type="SMART" id="SM00062">
    <property type="entry name" value="PBPb"/>
    <property type="match status" value="1"/>
</dbReference>
<dbReference type="Pfam" id="PF00497">
    <property type="entry name" value="SBP_bac_3"/>
    <property type="match status" value="1"/>
</dbReference>
<evidence type="ECO:0000313" key="4">
    <source>
        <dbReference type="Proteomes" id="UP001501358"/>
    </source>
</evidence>
<evidence type="ECO:0000256" key="1">
    <source>
        <dbReference type="ARBA" id="ARBA00022729"/>
    </source>
</evidence>
<evidence type="ECO:0000259" key="2">
    <source>
        <dbReference type="SMART" id="SM00062"/>
    </source>
</evidence>
<dbReference type="SUPFAM" id="SSF53850">
    <property type="entry name" value="Periplasmic binding protein-like II"/>
    <property type="match status" value="1"/>
</dbReference>
<dbReference type="InterPro" id="IPR001638">
    <property type="entry name" value="Solute-binding_3/MltF_N"/>
</dbReference>
<protein>
    <submittedName>
        <fullName evidence="3">Ectoine/hydroxyectoine ABC transporter substrate-binding protein EhuB</fullName>
    </submittedName>
</protein>
<dbReference type="PROSITE" id="PS51318">
    <property type="entry name" value="TAT"/>
    <property type="match status" value="1"/>
</dbReference>
<dbReference type="Gene3D" id="3.40.190.10">
    <property type="entry name" value="Periplasmic binding protein-like II"/>
    <property type="match status" value="2"/>
</dbReference>
<dbReference type="Proteomes" id="UP001501358">
    <property type="component" value="Unassembled WGS sequence"/>
</dbReference>
<dbReference type="RefSeq" id="WP_344381088.1">
    <property type="nucleotide sequence ID" value="NZ_BAAATA010000001.1"/>
</dbReference>
<proteinExistence type="predicted"/>
<dbReference type="CDD" id="cd01002">
    <property type="entry name" value="PBP2_Ehub_like"/>
    <property type="match status" value="1"/>
</dbReference>
<comment type="caution">
    <text evidence="3">The sequence shown here is derived from an EMBL/GenBank/DDBJ whole genome shotgun (WGS) entry which is preliminary data.</text>
</comment>
<evidence type="ECO:0000313" key="3">
    <source>
        <dbReference type="EMBL" id="GAA2469384.1"/>
    </source>
</evidence>
<dbReference type="InterPro" id="IPR014337">
    <property type="entry name" value="Ectoine_EhuB"/>
</dbReference>
<accession>A0ABN3KUU1</accession>
<organism evidence="3 4">
    <name type="scientific">Streptomyces thermolineatus</name>
    <dbReference type="NCBI Taxonomy" id="44033"/>
    <lineage>
        <taxon>Bacteria</taxon>
        <taxon>Bacillati</taxon>
        <taxon>Actinomycetota</taxon>
        <taxon>Actinomycetes</taxon>
        <taxon>Kitasatosporales</taxon>
        <taxon>Streptomycetaceae</taxon>
        <taxon>Streptomyces</taxon>
    </lineage>
</organism>
<reference evidence="3 4" key="1">
    <citation type="journal article" date="2019" name="Int. J. Syst. Evol. Microbiol.">
        <title>The Global Catalogue of Microorganisms (GCM) 10K type strain sequencing project: providing services to taxonomists for standard genome sequencing and annotation.</title>
        <authorList>
            <consortium name="The Broad Institute Genomics Platform"/>
            <consortium name="The Broad Institute Genome Sequencing Center for Infectious Disease"/>
            <person name="Wu L."/>
            <person name="Ma J."/>
        </authorList>
    </citation>
    <scope>NUCLEOTIDE SEQUENCE [LARGE SCALE GENOMIC DNA]</scope>
    <source>
        <strain evidence="3 4">JCM 6307</strain>
    </source>
</reference>
<keyword evidence="1" id="KW-0732">Signal</keyword>
<dbReference type="PANTHER" id="PTHR35936">
    <property type="entry name" value="MEMBRANE-BOUND LYTIC MUREIN TRANSGLYCOSYLASE F"/>
    <property type="match status" value="1"/>
</dbReference>
<feature type="domain" description="Solute-binding protein family 3/N-terminal" evidence="2">
    <location>
        <begin position="62"/>
        <end position="294"/>
    </location>
</feature>
<dbReference type="InterPro" id="IPR006311">
    <property type="entry name" value="TAT_signal"/>
</dbReference>
<sequence length="307" mass="33133">MRYRTKLHRQRPPAAVGRRTLLRGGAALGLLGAAGAAGCGRVPTASGTDGGNLLERLRKLGTVRLGIAGEVPFGYIDKNGELTGEAPVLARAIFQRLGVPKVQPVPTEFASLIPGLNSQQFDVISAGMFINPDRCAQVIFADPDYEVMDAFIVRRGNPKNLRTYVDVRRTGAKLASGSAYAEIDYAVDAGIPRKEISIYPDQLAGLLAVEQGRADAFAGTSLTVRNVIRQTGSKKVEMTEPFVPEVGGEPARGAGGFAFRPDETRLRDAFNTELHRMKKSGELLRLVRPFGFTETEMTDLTAEELCS</sequence>
<dbReference type="NCBIfam" id="TIGR02995">
    <property type="entry name" value="ectoine_ehuB"/>
    <property type="match status" value="1"/>
</dbReference>
<name>A0ABN3KUU1_9ACTN</name>
<keyword evidence="4" id="KW-1185">Reference proteome</keyword>
<gene>
    <name evidence="3" type="primary">ehuB</name>
    <name evidence="3" type="ORF">GCM10010406_00920</name>
</gene>
<dbReference type="PANTHER" id="PTHR35936:SF17">
    <property type="entry name" value="ARGININE-BINDING EXTRACELLULAR PROTEIN ARTP"/>
    <property type="match status" value="1"/>
</dbReference>
<dbReference type="EMBL" id="BAAATA010000001">
    <property type="protein sequence ID" value="GAA2469384.1"/>
    <property type="molecule type" value="Genomic_DNA"/>
</dbReference>